<dbReference type="SUPFAM" id="SSF53850">
    <property type="entry name" value="Periplasmic binding protein-like II"/>
    <property type="match status" value="1"/>
</dbReference>
<dbReference type="AlphaFoldDB" id="A0A6I2L497"/>
<name>A0A6I2L497_9BURK</name>
<dbReference type="Proteomes" id="UP000433309">
    <property type="component" value="Unassembled WGS sequence"/>
</dbReference>
<accession>A0A6I2L497</accession>
<proteinExistence type="predicted"/>
<evidence type="ECO:0008006" key="4">
    <source>
        <dbReference type="Google" id="ProtNLM"/>
    </source>
</evidence>
<sequence>MKYWIVFLSLICATAQAAGACKTVRIGYSDRERAPYYMGNGGEVPAKPGVLVELMRDAFRAVGCPVELVRLPVARVRLALSSGAVDIAPADTPADDNAGYVIATLAGGDPDNRRALRTAAYVFVRTADHLPADTDPTQYFKNRTLAANQGTVLAQHLKEAGLRIDDGSFSSWNNLDKLLMNRVDGFTLALMSPGALDSYVANRYGKQVTRLDKPARVSYMWLGANRDYYQRNREQVEAVWNWIGSHGSQQVELLTRKYVLLP</sequence>
<dbReference type="Gene3D" id="3.40.190.10">
    <property type="entry name" value="Periplasmic binding protein-like II"/>
    <property type="match status" value="2"/>
</dbReference>
<evidence type="ECO:0000256" key="1">
    <source>
        <dbReference type="SAM" id="SignalP"/>
    </source>
</evidence>
<feature type="signal peptide" evidence="1">
    <location>
        <begin position="1"/>
        <end position="17"/>
    </location>
</feature>
<evidence type="ECO:0000313" key="3">
    <source>
        <dbReference type="Proteomes" id="UP000433309"/>
    </source>
</evidence>
<organism evidence="2 3">
    <name type="scientific">Duganella guangzhouensis</name>
    <dbReference type="NCBI Taxonomy" id="2666084"/>
    <lineage>
        <taxon>Bacteria</taxon>
        <taxon>Pseudomonadati</taxon>
        <taxon>Pseudomonadota</taxon>
        <taxon>Betaproteobacteria</taxon>
        <taxon>Burkholderiales</taxon>
        <taxon>Oxalobacteraceae</taxon>
        <taxon>Telluria group</taxon>
        <taxon>Duganella</taxon>
    </lineage>
</organism>
<gene>
    <name evidence="2" type="ORF">GJ699_13820</name>
</gene>
<comment type="caution">
    <text evidence="2">The sequence shown here is derived from an EMBL/GenBank/DDBJ whole genome shotgun (WGS) entry which is preliminary data.</text>
</comment>
<dbReference type="PROSITE" id="PS51257">
    <property type="entry name" value="PROKAR_LIPOPROTEIN"/>
    <property type="match status" value="1"/>
</dbReference>
<dbReference type="EMBL" id="WKJK01000006">
    <property type="protein sequence ID" value="MRW91069.1"/>
    <property type="molecule type" value="Genomic_DNA"/>
</dbReference>
<protein>
    <recommendedName>
        <fullName evidence="4">Transporter substrate-binding domain-containing protein</fullName>
    </recommendedName>
</protein>
<keyword evidence="1" id="KW-0732">Signal</keyword>
<reference evidence="2 3" key="1">
    <citation type="submission" date="2019-11" db="EMBL/GenBank/DDBJ databases">
        <title>Novel species isolated from a subtropical stream in China.</title>
        <authorList>
            <person name="Lu H."/>
        </authorList>
    </citation>
    <scope>NUCLEOTIDE SEQUENCE [LARGE SCALE GENOMIC DNA]</scope>
    <source>
        <strain evidence="2 3">FT80W</strain>
    </source>
</reference>
<keyword evidence="3" id="KW-1185">Reference proteome</keyword>
<evidence type="ECO:0000313" key="2">
    <source>
        <dbReference type="EMBL" id="MRW91069.1"/>
    </source>
</evidence>
<feature type="chain" id="PRO_5026358933" description="Transporter substrate-binding domain-containing protein" evidence="1">
    <location>
        <begin position="18"/>
        <end position="262"/>
    </location>
</feature>